<accession>A0AC35U9M9</accession>
<evidence type="ECO:0000313" key="2">
    <source>
        <dbReference type="WBParaSite" id="RSKR_0000963600.1"/>
    </source>
</evidence>
<reference evidence="2" key="1">
    <citation type="submission" date="2016-11" db="UniProtKB">
        <authorList>
            <consortium name="WormBaseParasite"/>
        </authorList>
    </citation>
    <scope>IDENTIFICATION</scope>
    <source>
        <strain evidence="2">KR3021</strain>
    </source>
</reference>
<sequence length="284" mass="32158">MDPLPTTVQKTCAVCSKISYCNSKAKDYKKNCESCVAFFYKNARPDKTPNLECKPTTSGCQLCRFLGCLREGMSHRKYDMNVEEFKRKYSRHKACSYFPIAVEELSYPSNVSATHPILPSNTNYTTNNYDSNVYGTIIHGSNIYGTNIYATNISTLVAPEDVDPGYLTTAPSTKIVFNGPYDYQIVYYMKITNTAGRRIGWTIKTTNLEKFGIHPSYGVLDPYEGCVVAISCNAFVFGQQDTNYERIVIEWKNTSDGAAKIFNNEWFFGNGLTRRKNLLIEYNP</sequence>
<dbReference type="WBParaSite" id="RSKR_0000963600.1">
    <property type="protein sequence ID" value="RSKR_0000963600.1"/>
    <property type="gene ID" value="RSKR_0000963600"/>
</dbReference>
<proteinExistence type="predicted"/>
<dbReference type="Proteomes" id="UP000095286">
    <property type="component" value="Unplaced"/>
</dbReference>
<evidence type="ECO:0000313" key="1">
    <source>
        <dbReference type="Proteomes" id="UP000095286"/>
    </source>
</evidence>
<organism evidence="1 2">
    <name type="scientific">Rhabditophanes sp. KR3021</name>
    <dbReference type="NCBI Taxonomy" id="114890"/>
    <lineage>
        <taxon>Eukaryota</taxon>
        <taxon>Metazoa</taxon>
        <taxon>Ecdysozoa</taxon>
        <taxon>Nematoda</taxon>
        <taxon>Chromadorea</taxon>
        <taxon>Rhabditida</taxon>
        <taxon>Tylenchina</taxon>
        <taxon>Panagrolaimomorpha</taxon>
        <taxon>Strongyloidoidea</taxon>
        <taxon>Alloionematidae</taxon>
        <taxon>Rhabditophanes</taxon>
    </lineage>
</organism>
<name>A0AC35U9M9_9BILA</name>
<protein>
    <submittedName>
        <fullName evidence="2">Major sperm protein</fullName>
    </submittedName>
</protein>